<evidence type="ECO:0000256" key="1">
    <source>
        <dbReference type="ARBA" id="ARBA00023118"/>
    </source>
</evidence>
<comment type="caution">
    <text evidence="3">The sequence shown here is derived from an EMBL/GenBank/DDBJ whole genome shotgun (WGS) entry which is preliminary data.</text>
</comment>
<evidence type="ECO:0000259" key="2">
    <source>
        <dbReference type="Pfam" id="PF03787"/>
    </source>
</evidence>
<protein>
    <recommendedName>
        <fullName evidence="2">CRISPR type III-associated protein domain-containing protein</fullName>
    </recommendedName>
</protein>
<dbReference type="NCBIfam" id="TIGR01894">
    <property type="entry name" value="cas_TM1795_cmr1"/>
    <property type="match status" value="1"/>
</dbReference>
<dbReference type="Proteomes" id="UP000322530">
    <property type="component" value="Unassembled WGS sequence"/>
</dbReference>
<dbReference type="GO" id="GO:0051607">
    <property type="term" value="P:defense response to virus"/>
    <property type="evidence" value="ECO:0007669"/>
    <property type="project" value="UniProtKB-KW"/>
</dbReference>
<gene>
    <name evidence="3" type="ORF">KDI_52750</name>
</gene>
<evidence type="ECO:0000313" key="4">
    <source>
        <dbReference type="Proteomes" id="UP000322530"/>
    </source>
</evidence>
<dbReference type="OrthoDB" id="190500at2"/>
<accession>A0A5A5TJC6</accession>
<dbReference type="AlphaFoldDB" id="A0A5A5TJC6"/>
<sequence length="342" mass="37980">MVQKITFSLQTITPLFLAGADQTQAELRPSAFRGGMRYWYRALVGGIVGTDTEELKLVTAQEAALFGATDAGSVLRIRIPEPSLSRQRYQRKSTDYKNINGEDYLLWSMFPRNSAARACFPSQTTFPIIISAHDNKDDLFKRGLAAFWLLTHLGGIGSRSRRCAGSLQVQVAPDDALPIELSFAVSPTLEALRQQLSEGIKIARTLCGCTQPPALNRASFDVLSASTCQIWLLSDNGKPWQSPEAAMNTIGKHLHDYYRNSINNQQRKIFGLPVQNLDSHTRLPSPLHLSLKKLEGEKYVCVAVLFKTDITIGQNRDLADYEPIKDWIKTCFSGKSACEVGL</sequence>
<dbReference type="InterPro" id="IPR005537">
    <property type="entry name" value="RAMP_III_fam"/>
</dbReference>
<feature type="domain" description="CRISPR type III-associated protein" evidence="2">
    <location>
        <begin position="9"/>
        <end position="167"/>
    </location>
</feature>
<keyword evidence="4" id="KW-1185">Reference proteome</keyword>
<dbReference type="Pfam" id="PF03787">
    <property type="entry name" value="RAMPs"/>
    <property type="match status" value="1"/>
</dbReference>
<dbReference type="EMBL" id="BIXY01000136">
    <property type="protein sequence ID" value="GCF11711.1"/>
    <property type="molecule type" value="Genomic_DNA"/>
</dbReference>
<evidence type="ECO:0000313" key="3">
    <source>
        <dbReference type="EMBL" id="GCF11711.1"/>
    </source>
</evidence>
<dbReference type="RefSeq" id="WP_149404523.1">
    <property type="nucleotide sequence ID" value="NZ_BIXY01000136.1"/>
</dbReference>
<reference evidence="3 4" key="1">
    <citation type="submission" date="2019-01" db="EMBL/GenBank/DDBJ databases">
        <title>Draft genome sequence of Dictyobacter sp. Uno17.</title>
        <authorList>
            <person name="Wang C.M."/>
            <person name="Zheng Y."/>
            <person name="Sakai Y."/>
            <person name="Abe K."/>
            <person name="Yokota A."/>
            <person name="Yabe S."/>
        </authorList>
    </citation>
    <scope>NUCLEOTIDE SEQUENCE [LARGE SCALE GENOMIC DNA]</scope>
    <source>
        <strain evidence="3 4">Uno17</strain>
    </source>
</reference>
<name>A0A5A5TJC6_9CHLR</name>
<dbReference type="InterPro" id="IPR007522">
    <property type="entry name" value="CRISPR-assoc_prot_TM1795"/>
</dbReference>
<organism evidence="3 4">
    <name type="scientific">Dictyobacter arantiisoli</name>
    <dbReference type="NCBI Taxonomy" id="2014874"/>
    <lineage>
        <taxon>Bacteria</taxon>
        <taxon>Bacillati</taxon>
        <taxon>Chloroflexota</taxon>
        <taxon>Ktedonobacteria</taxon>
        <taxon>Ktedonobacterales</taxon>
        <taxon>Dictyobacteraceae</taxon>
        <taxon>Dictyobacter</taxon>
    </lineage>
</organism>
<proteinExistence type="predicted"/>
<keyword evidence="1" id="KW-0051">Antiviral defense</keyword>